<dbReference type="InterPro" id="IPR050351">
    <property type="entry name" value="BphY/WalK/GraS-like"/>
</dbReference>
<dbReference type="SMART" id="SM00387">
    <property type="entry name" value="HATPase_c"/>
    <property type="match status" value="1"/>
</dbReference>
<dbReference type="PANTHER" id="PTHR45453">
    <property type="entry name" value="PHOSPHATE REGULON SENSOR PROTEIN PHOR"/>
    <property type="match status" value="1"/>
</dbReference>
<evidence type="ECO:0000256" key="2">
    <source>
        <dbReference type="ARBA" id="ARBA00012438"/>
    </source>
</evidence>
<evidence type="ECO:0000313" key="8">
    <source>
        <dbReference type="EMBL" id="EAR27751.1"/>
    </source>
</evidence>
<name>A4CBL4_9GAMM</name>
<feature type="domain" description="Histidine kinase" evidence="7">
    <location>
        <begin position="16"/>
        <end position="229"/>
    </location>
</feature>
<evidence type="ECO:0000256" key="5">
    <source>
        <dbReference type="ARBA" id="ARBA00022777"/>
    </source>
</evidence>
<evidence type="ECO:0000256" key="6">
    <source>
        <dbReference type="ARBA" id="ARBA00023012"/>
    </source>
</evidence>
<dbReference type="eggNOG" id="COG2205">
    <property type="taxonomic scope" value="Bacteria"/>
</dbReference>
<accession>A4CBL4</accession>
<organism evidence="8 9">
    <name type="scientific">Pseudoalteromonas tunicata D2</name>
    <dbReference type="NCBI Taxonomy" id="87626"/>
    <lineage>
        <taxon>Bacteria</taxon>
        <taxon>Pseudomonadati</taxon>
        <taxon>Pseudomonadota</taxon>
        <taxon>Gammaproteobacteria</taxon>
        <taxon>Alteromonadales</taxon>
        <taxon>Pseudoalteromonadaceae</taxon>
        <taxon>Pseudoalteromonas</taxon>
    </lineage>
</organism>
<dbReference type="PROSITE" id="PS50109">
    <property type="entry name" value="HIS_KIN"/>
    <property type="match status" value="1"/>
</dbReference>
<comment type="caution">
    <text evidence="8">The sequence shown here is derived from an EMBL/GenBank/DDBJ whole genome shotgun (WGS) entry which is preliminary data.</text>
</comment>
<dbReference type="GO" id="GO:0000155">
    <property type="term" value="F:phosphorelay sensor kinase activity"/>
    <property type="evidence" value="ECO:0007669"/>
    <property type="project" value="TreeGrafter"/>
</dbReference>
<keyword evidence="4" id="KW-0808">Transferase</keyword>
<dbReference type="InterPro" id="IPR005467">
    <property type="entry name" value="His_kinase_dom"/>
</dbReference>
<evidence type="ECO:0000256" key="4">
    <source>
        <dbReference type="ARBA" id="ARBA00022679"/>
    </source>
</evidence>
<dbReference type="Pfam" id="PF02518">
    <property type="entry name" value="HATPase_c"/>
    <property type="match status" value="1"/>
</dbReference>
<dbReference type="PRINTS" id="PR00344">
    <property type="entry name" value="BCTRLSENSOR"/>
</dbReference>
<comment type="catalytic activity">
    <reaction evidence="1">
        <text>ATP + protein L-histidine = ADP + protein N-phospho-L-histidine.</text>
        <dbReference type="EC" id="2.7.13.3"/>
    </reaction>
</comment>
<dbReference type="GO" id="GO:0005886">
    <property type="term" value="C:plasma membrane"/>
    <property type="evidence" value="ECO:0007669"/>
    <property type="project" value="TreeGrafter"/>
</dbReference>
<dbReference type="EMBL" id="AAOH01000005">
    <property type="protein sequence ID" value="EAR27751.1"/>
    <property type="molecule type" value="Genomic_DNA"/>
</dbReference>
<keyword evidence="5 8" id="KW-0418">Kinase</keyword>
<dbReference type="GO" id="GO:0004721">
    <property type="term" value="F:phosphoprotein phosphatase activity"/>
    <property type="evidence" value="ECO:0007669"/>
    <property type="project" value="TreeGrafter"/>
</dbReference>
<keyword evidence="3" id="KW-0597">Phosphoprotein</keyword>
<proteinExistence type="predicted"/>
<dbReference type="InterPro" id="IPR004358">
    <property type="entry name" value="Sig_transdc_His_kin-like_C"/>
</dbReference>
<dbReference type="InterPro" id="IPR003594">
    <property type="entry name" value="HATPase_dom"/>
</dbReference>
<dbReference type="EC" id="2.7.13.3" evidence="2"/>
<dbReference type="AlphaFoldDB" id="A4CBL4"/>
<evidence type="ECO:0000313" key="9">
    <source>
        <dbReference type="Proteomes" id="UP000006201"/>
    </source>
</evidence>
<dbReference type="HOGENOM" id="CLU_105049_0_0_6"/>
<sequence length="229" mass="26104">MNMPTTPLDFSTVLAASMHDMKNSLCLLLQSMDNISSRLEHDEKTKTEFAQFHYEIARLNSNLLQLLALYRNCQNSLPLNIEEVYLDELFEELLIKNEMYISNKMLKCTVEIEDDLSWFFDNDLITNLLNDILVNAMRYSKSQLLLKAFKEEQYLKIQIMDDGAGYPEQMLLNTNEQMASVSLSQSRTGLGLYFASLIAKAHNNNGQYGSVNLSNGGRFNGSVFTLTLP</sequence>
<protein>
    <recommendedName>
        <fullName evidence="2">histidine kinase</fullName>
        <ecNumber evidence="2">2.7.13.3</ecNumber>
    </recommendedName>
</protein>
<dbReference type="SUPFAM" id="SSF55874">
    <property type="entry name" value="ATPase domain of HSP90 chaperone/DNA topoisomerase II/histidine kinase"/>
    <property type="match status" value="1"/>
</dbReference>
<dbReference type="PANTHER" id="PTHR45453:SF1">
    <property type="entry name" value="PHOSPHATE REGULON SENSOR PROTEIN PHOR"/>
    <property type="match status" value="1"/>
</dbReference>
<keyword evidence="6" id="KW-0902">Two-component regulatory system</keyword>
<gene>
    <name evidence="8" type="ORF">PTD2_18055</name>
</gene>
<evidence type="ECO:0000259" key="7">
    <source>
        <dbReference type="PROSITE" id="PS50109"/>
    </source>
</evidence>
<dbReference type="Proteomes" id="UP000006201">
    <property type="component" value="Unassembled WGS sequence"/>
</dbReference>
<dbReference type="GO" id="GO:0016036">
    <property type="term" value="P:cellular response to phosphate starvation"/>
    <property type="evidence" value="ECO:0007669"/>
    <property type="project" value="TreeGrafter"/>
</dbReference>
<dbReference type="STRING" id="87626.PTD2_18055"/>
<dbReference type="InterPro" id="IPR036890">
    <property type="entry name" value="HATPase_C_sf"/>
</dbReference>
<dbReference type="Gene3D" id="3.30.565.10">
    <property type="entry name" value="Histidine kinase-like ATPase, C-terminal domain"/>
    <property type="match status" value="1"/>
</dbReference>
<evidence type="ECO:0000256" key="1">
    <source>
        <dbReference type="ARBA" id="ARBA00000085"/>
    </source>
</evidence>
<keyword evidence="9" id="KW-1185">Reference proteome</keyword>
<dbReference type="OrthoDB" id="9122109at2"/>
<evidence type="ECO:0000256" key="3">
    <source>
        <dbReference type="ARBA" id="ARBA00022553"/>
    </source>
</evidence>
<reference evidence="8 9" key="1">
    <citation type="submission" date="2006-02" db="EMBL/GenBank/DDBJ databases">
        <authorList>
            <person name="Moran M.A."/>
            <person name="Kjelleberg S."/>
            <person name="Egan S."/>
            <person name="Saunders N."/>
            <person name="Thomas T."/>
            <person name="Ferriera S."/>
            <person name="Johnson J."/>
            <person name="Kravitz S."/>
            <person name="Halpern A."/>
            <person name="Remington K."/>
            <person name="Beeson K."/>
            <person name="Tran B."/>
            <person name="Rogers Y.-H."/>
            <person name="Friedman R."/>
            <person name="Venter J.C."/>
        </authorList>
    </citation>
    <scope>NUCLEOTIDE SEQUENCE [LARGE SCALE GENOMIC DNA]</scope>
    <source>
        <strain evidence="8 9">D2</strain>
    </source>
</reference>